<dbReference type="GO" id="GO:0016887">
    <property type="term" value="F:ATP hydrolysis activity"/>
    <property type="evidence" value="ECO:0007669"/>
    <property type="project" value="InterPro"/>
</dbReference>
<dbReference type="InterPro" id="IPR003593">
    <property type="entry name" value="AAA+_ATPase"/>
</dbReference>
<dbReference type="PANTHER" id="PTHR42788:SF2">
    <property type="entry name" value="ABC TRANSPORTER ATP-BINDING PROTEIN"/>
    <property type="match status" value="1"/>
</dbReference>
<dbReference type="InterPro" id="IPR050166">
    <property type="entry name" value="ABC_transporter_ATP-bind"/>
</dbReference>
<evidence type="ECO:0000256" key="3">
    <source>
        <dbReference type="ARBA" id="ARBA00022840"/>
    </source>
</evidence>
<keyword evidence="3" id="KW-0067">ATP-binding</keyword>
<accession>A0AAX2EGB7</accession>
<evidence type="ECO:0000313" key="5">
    <source>
        <dbReference type="EMBL" id="SEN40059.1"/>
    </source>
</evidence>
<gene>
    <name evidence="5" type="ORF">SAMN04489762_2155</name>
</gene>
<dbReference type="PANTHER" id="PTHR42788">
    <property type="entry name" value="TAURINE IMPORT ATP-BINDING PROTEIN-RELATED"/>
    <property type="match status" value="1"/>
</dbReference>
<evidence type="ECO:0000259" key="4">
    <source>
        <dbReference type="PROSITE" id="PS50893"/>
    </source>
</evidence>
<dbReference type="RefSeq" id="WP_093880664.1">
    <property type="nucleotide sequence ID" value="NZ_FOCD01000002.1"/>
</dbReference>
<dbReference type="InterPro" id="IPR003439">
    <property type="entry name" value="ABC_transporter-like_ATP-bd"/>
</dbReference>
<dbReference type="InterPro" id="IPR017871">
    <property type="entry name" value="ABC_transporter-like_CS"/>
</dbReference>
<keyword evidence="1" id="KW-0813">Transport</keyword>
<feature type="domain" description="ABC transporter" evidence="4">
    <location>
        <begin position="4"/>
        <end position="235"/>
    </location>
</feature>
<name>A0AAX2EGB7_9BACI</name>
<sequence length="258" mass="29353">MYKLKVVDASKIFRRDGQEVVALQETTMQIPAGRFVSIIGPSGCGKSTLFNMIAGLIKPTTGKILLDGQNIVGKSGYVGYMLQKDLLLPWRTILDNVILGLEIRGVSKREARKRAQPLLERYGLKGFENNYPPELSGGMRQRAALLRTLLYDQDVILLDEPFGALDAQTRLQMQGWLLRIWEDFQKTILFITHDIDEAIYLSDDIYVLSHRPGKLKAKIHVELERPRREETLLSDNFISLKQTLLDLLREEPKDNGTT</sequence>
<dbReference type="SMART" id="SM00382">
    <property type="entry name" value="AAA"/>
    <property type="match status" value="1"/>
</dbReference>
<keyword evidence="2" id="KW-0547">Nucleotide-binding</keyword>
<dbReference type="GO" id="GO:0005524">
    <property type="term" value="F:ATP binding"/>
    <property type="evidence" value="ECO:0007669"/>
    <property type="project" value="UniProtKB-KW"/>
</dbReference>
<dbReference type="Gene3D" id="3.40.50.300">
    <property type="entry name" value="P-loop containing nucleotide triphosphate hydrolases"/>
    <property type="match status" value="1"/>
</dbReference>
<evidence type="ECO:0000256" key="1">
    <source>
        <dbReference type="ARBA" id="ARBA00022448"/>
    </source>
</evidence>
<reference evidence="5 6" key="1">
    <citation type="submission" date="2016-10" db="EMBL/GenBank/DDBJ databases">
        <authorList>
            <person name="Varghese N."/>
            <person name="Submissions S."/>
        </authorList>
    </citation>
    <scope>NUCLEOTIDE SEQUENCE [LARGE SCALE GENOMIC DNA]</scope>
    <source>
        <strain evidence="5 6">DSM 21619</strain>
    </source>
</reference>
<dbReference type="AlphaFoldDB" id="A0AAX2EGB7"/>
<dbReference type="PROSITE" id="PS00211">
    <property type="entry name" value="ABC_TRANSPORTER_1"/>
    <property type="match status" value="1"/>
</dbReference>
<dbReference type="InterPro" id="IPR027417">
    <property type="entry name" value="P-loop_NTPase"/>
</dbReference>
<proteinExistence type="predicted"/>
<organism evidence="5 6">
    <name type="scientific">Terribacillus saccharophilus</name>
    <dbReference type="NCBI Taxonomy" id="361277"/>
    <lineage>
        <taxon>Bacteria</taxon>
        <taxon>Bacillati</taxon>
        <taxon>Bacillota</taxon>
        <taxon>Bacilli</taxon>
        <taxon>Bacillales</taxon>
        <taxon>Bacillaceae</taxon>
        <taxon>Terribacillus</taxon>
    </lineage>
</organism>
<evidence type="ECO:0000256" key="2">
    <source>
        <dbReference type="ARBA" id="ARBA00022741"/>
    </source>
</evidence>
<evidence type="ECO:0000313" key="6">
    <source>
        <dbReference type="Proteomes" id="UP000199735"/>
    </source>
</evidence>
<dbReference type="Pfam" id="PF00005">
    <property type="entry name" value="ABC_tran"/>
    <property type="match status" value="1"/>
</dbReference>
<dbReference type="CDD" id="cd03293">
    <property type="entry name" value="ABC_NrtD_SsuB_transporters"/>
    <property type="match status" value="1"/>
</dbReference>
<dbReference type="PROSITE" id="PS50893">
    <property type="entry name" value="ABC_TRANSPORTER_2"/>
    <property type="match status" value="1"/>
</dbReference>
<dbReference type="Proteomes" id="UP000199735">
    <property type="component" value="Unassembled WGS sequence"/>
</dbReference>
<comment type="caution">
    <text evidence="5">The sequence shown here is derived from an EMBL/GenBank/DDBJ whole genome shotgun (WGS) entry which is preliminary data.</text>
</comment>
<protein>
    <submittedName>
        <fullName evidence="5">ABC-type nitrate/sulfonate/bicarbonate transport system, ATPase component</fullName>
    </submittedName>
</protein>
<dbReference type="SUPFAM" id="SSF52540">
    <property type="entry name" value="P-loop containing nucleoside triphosphate hydrolases"/>
    <property type="match status" value="1"/>
</dbReference>
<dbReference type="EMBL" id="FOCD01000002">
    <property type="protein sequence ID" value="SEN40059.1"/>
    <property type="molecule type" value="Genomic_DNA"/>
</dbReference>